<dbReference type="EMBL" id="LFOD01000003">
    <property type="protein sequence ID" value="KMV19611.1"/>
    <property type="molecule type" value="Genomic_DNA"/>
</dbReference>
<name>A0A0J8UE75_9MYCO</name>
<accession>A0A0J8UE75</accession>
<dbReference type="Proteomes" id="UP000037594">
    <property type="component" value="Unassembled WGS sequence"/>
</dbReference>
<proteinExistence type="predicted"/>
<protein>
    <submittedName>
        <fullName evidence="1">Uncharacterized protein</fullName>
    </submittedName>
</protein>
<sequence>MATNLSALCAMIPSMRSDSDSRGRVHPFRPLIAGAAVVLAGGFVNAVTGPVNLLGPALRAYPPVQVDGVGVAGAVPTPWVVDRCLQQAAAAPAHGRDRALRACRAEAGKRVGATPPGRVNRAGI</sequence>
<reference evidence="1 2" key="1">
    <citation type="submission" date="2015-06" db="EMBL/GenBank/DDBJ databases">
        <title>Genome sequence of Mycobacterium conceptionense strain MLE.</title>
        <authorList>
            <person name="Greninger A.L."/>
            <person name="Cunningham G."/>
            <person name="Chiu C.Y."/>
            <person name="Miller S."/>
        </authorList>
    </citation>
    <scope>NUCLEOTIDE SEQUENCE [LARGE SCALE GENOMIC DNA]</scope>
    <source>
        <strain evidence="1 2">MLE</strain>
    </source>
</reference>
<comment type="caution">
    <text evidence="1">The sequence shown here is derived from an EMBL/GenBank/DDBJ whole genome shotgun (WGS) entry which is preliminary data.</text>
</comment>
<evidence type="ECO:0000313" key="2">
    <source>
        <dbReference type="Proteomes" id="UP000037594"/>
    </source>
</evidence>
<dbReference type="AlphaFoldDB" id="A0A0J8UE75"/>
<evidence type="ECO:0000313" key="1">
    <source>
        <dbReference type="EMBL" id="KMV19611.1"/>
    </source>
</evidence>
<organism evidence="1 2">
    <name type="scientific">Mycolicibacterium conceptionense</name>
    <dbReference type="NCBI Taxonomy" id="451644"/>
    <lineage>
        <taxon>Bacteria</taxon>
        <taxon>Bacillati</taxon>
        <taxon>Actinomycetota</taxon>
        <taxon>Actinomycetes</taxon>
        <taxon>Mycobacteriales</taxon>
        <taxon>Mycobacteriaceae</taxon>
        <taxon>Mycolicibacterium</taxon>
    </lineage>
</organism>
<gene>
    <name evidence="1" type="ORF">ACT17_06080</name>
</gene>